<keyword evidence="1" id="KW-0547">Nucleotide-binding</keyword>
<dbReference type="GO" id="GO:0005524">
    <property type="term" value="F:ATP binding"/>
    <property type="evidence" value="ECO:0007669"/>
    <property type="project" value="UniProtKB-KW"/>
</dbReference>
<evidence type="ECO:0000256" key="1">
    <source>
        <dbReference type="ARBA" id="ARBA00022741"/>
    </source>
</evidence>
<dbReference type="InterPro" id="IPR003593">
    <property type="entry name" value="AAA+_ATPase"/>
</dbReference>
<gene>
    <name evidence="5" type="ordered locus">MCJ_007200</name>
</gene>
<dbReference type="EMBL" id="FM864216">
    <property type="protein sequence ID" value="CAT05404.1"/>
    <property type="molecule type" value="Genomic_DNA"/>
</dbReference>
<dbReference type="SUPFAM" id="SSF52540">
    <property type="entry name" value="P-loop containing nucleoside triphosphate hydrolases"/>
    <property type="match status" value="1"/>
</dbReference>
<feature type="domain" description="ABC transporter" evidence="4">
    <location>
        <begin position="2"/>
        <end position="231"/>
    </location>
</feature>
<dbReference type="InterPro" id="IPR025857">
    <property type="entry name" value="MacB_PCD"/>
</dbReference>
<keyword evidence="6" id="KW-1185">Reference proteome</keyword>
<keyword evidence="3" id="KW-0472">Membrane</keyword>
<dbReference type="GO" id="GO:0005886">
    <property type="term" value="C:plasma membrane"/>
    <property type="evidence" value="ECO:0007669"/>
    <property type="project" value="TreeGrafter"/>
</dbReference>
<protein>
    <submittedName>
        <fullName evidence="5">ABC transporter ATP-binding protein</fullName>
    </submittedName>
</protein>
<evidence type="ECO:0000256" key="3">
    <source>
        <dbReference type="SAM" id="Phobius"/>
    </source>
</evidence>
<dbReference type="eggNOG" id="COG1136">
    <property type="taxonomic scope" value="Bacteria"/>
</dbReference>
<dbReference type="GO" id="GO:0022857">
    <property type="term" value="F:transmembrane transporter activity"/>
    <property type="evidence" value="ECO:0007669"/>
    <property type="project" value="TreeGrafter"/>
</dbReference>
<sequence length="761" mass="86475">MIRVENLTKSVGKKEKSRLIIKNSSFTIPTNKITAIVGQSGAGKTTLLNMIAKIIKSDSGNISFFDSSNQKITKPKIDLVFQNFNLIPNLNVKENIQIGNSVIGLDFNYQNLEKQAISININSEILKNDVRSLSGGEQQRVAILRALNRDADFILLDEPTGNLDPNTSEIIFQTLKDLSQNKTIVIVSHNLELVKNYADQILVIEDQQIKTQKAFDESTIAQNNIIVENKAKSNSINKLKIAPKFAKADIKGKIMQVFMMVFSLVLLIFSINFSFSLSQNTSSLSNNFVVSNNLDSITISKNKKIENKFTPSKEYFNEKDYDILKNNKHITAILPQQIYNGPLIFTSDKTTASSSNFQQILINDFFKQRSSNLSNFKGKFISNKNEILISENFAKELKLKNPLDKTINLKPAIDASTNSELLENLNYDVKVVGVYKSLSFATNADLWVNRDLIQNIEIDKSNILSKNSKLFSFVQQEINTTNNELNPNFLHSFIQSSSDDLNVEIIEGSKPQNFNEILVSTRFLQEQKEFNLKLNSIIQARFDADLHPRTPVDFKIVGIFKSKVNEFRYTPDFVENYIKKNSSFQVTVYHDLFKASEEENLKISKFFNDNKYNIHGQKDVLSQLFPYSKVVELVTFSFFVIFIIVFIVFLITYFKSLADTKKKTLGILKALGASSFWTIFYQNMHVLAISFFTLIISFIVIIPLMNPIVRLATGVSELDVSIADNSLVLFIVWLICSAFIMFVYLIISLVQYRKSVVKLVN</sequence>
<reference evidence="6" key="1">
    <citation type="journal article" date="2009" name="BMC Bioinformatics">
        <title>The Mycoplasma conjunctivae genome sequencing, annotation and analysis.</title>
        <authorList>
            <person name="Calderon-Copete S.P."/>
            <person name="Wigger G."/>
            <person name="Wunderlin C."/>
            <person name="Schmidheini T."/>
            <person name="Frey J."/>
            <person name="Quail M.A."/>
            <person name="Falquet L."/>
        </authorList>
    </citation>
    <scope>NUCLEOTIDE SEQUENCE [LARGE SCALE GENOMIC DNA]</scope>
    <source>
        <strain evidence="6">ATCC 25834 / NCTC 10147 / HRC/581</strain>
    </source>
</reference>
<dbReference type="PANTHER" id="PTHR24220">
    <property type="entry name" value="IMPORT ATP-BINDING PROTEIN"/>
    <property type="match status" value="1"/>
</dbReference>
<dbReference type="PROSITE" id="PS00211">
    <property type="entry name" value="ABC_TRANSPORTER_1"/>
    <property type="match status" value="1"/>
</dbReference>
<organism evidence="5 6">
    <name type="scientific">Mesomycoplasma conjunctivae (strain ATCC 25834 / NCTC 10147 / HRC/581)</name>
    <name type="common">Mycoplasma conjunctivae</name>
    <dbReference type="NCBI Taxonomy" id="572263"/>
    <lineage>
        <taxon>Bacteria</taxon>
        <taxon>Bacillati</taxon>
        <taxon>Mycoplasmatota</taxon>
        <taxon>Mycoplasmoidales</taxon>
        <taxon>Metamycoplasmataceae</taxon>
        <taxon>Mesomycoplasma</taxon>
    </lineage>
</organism>
<dbReference type="Pfam" id="PF00005">
    <property type="entry name" value="ABC_tran"/>
    <property type="match status" value="1"/>
</dbReference>
<feature type="transmembrane region" description="Helical" evidence="3">
    <location>
        <begin position="633"/>
        <end position="654"/>
    </location>
</feature>
<dbReference type="InterPro" id="IPR003439">
    <property type="entry name" value="ABC_transporter-like_ATP-bd"/>
</dbReference>
<name>C5J7E1_MESCH</name>
<dbReference type="Gene3D" id="3.40.50.300">
    <property type="entry name" value="P-loop containing nucleotide triphosphate hydrolases"/>
    <property type="match status" value="1"/>
</dbReference>
<dbReference type="InterPro" id="IPR027417">
    <property type="entry name" value="P-loop_NTPase"/>
</dbReference>
<proteinExistence type="predicted"/>
<evidence type="ECO:0000259" key="4">
    <source>
        <dbReference type="PROSITE" id="PS50893"/>
    </source>
</evidence>
<keyword evidence="2 5" id="KW-0067">ATP-binding</keyword>
<dbReference type="InterPro" id="IPR017871">
    <property type="entry name" value="ABC_transporter-like_CS"/>
</dbReference>
<dbReference type="Pfam" id="PF12704">
    <property type="entry name" value="MacB_PCD"/>
    <property type="match status" value="1"/>
</dbReference>
<dbReference type="HOGENOM" id="CLU_026850_0_0_14"/>
<evidence type="ECO:0000313" key="6">
    <source>
        <dbReference type="Proteomes" id="UP000001491"/>
    </source>
</evidence>
<feature type="transmembrane region" description="Helical" evidence="3">
    <location>
        <begin position="726"/>
        <end position="750"/>
    </location>
</feature>
<dbReference type="KEGG" id="mco:MCJ_007200"/>
<dbReference type="PROSITE" id="PS50893">
    <property type="entry name" value="ABC_TRANSPORTER_2"/>
    <property type="match status" value="1"/>
</dbReference>
<keyword evidence="3" id="KW-0812">Transmembrane</keyword>
<evidence type="ECO:0000256" key="2">
    <source>
        <dbReference type="ARBA" id="ARBA00022840"/>
    </source>
</evidence>
<dbReference type="InterPro" id="IPR015854">
    <property type="entry name" value="ABC_transpr_LolD-like"/>
</dbReference>
<dbReference type="Proteomes" id="UP000001491">
    <property type="component" value="Chromosome"/>
</dbReference>
<dbReference type="GO" id="GO:0016887">
    <property type="term" value="F:ATP hydrolysis activity"/>
    <property type="evidence" value="ECO:0007669"/>
    <property type="project" value="InterPro"/>
</dbReference>
<dbReference type="AlphaFoldDB" id="C5J7E1"/>
<dbReference type="SMART" id="SM00382">
    <property type="entry name" value="AAA"/>
    <property type="match status" value="1"/>
</dbReference>
<accession>C5J7E1</accession>
<feature type="transmembrane region" description="Helical" evidence="3">
    <location>
        <begin position="257"/>
        <end position="277"/>
    </location>
</feature>
<keyword evidence="3" id="KW-1133">Transmembrane helix</keyword>
<feature type="transmembrane region" description="Helical" evidence="3">
    <location>
        <begin position="686"/>
        <end position="706"/>
    </location>
</feature>
<evidence type="ECO:0000313" key="5">
    <source>
        <dbReference type="EMBL" id="CAT05404.1"/>
    </source>
</evidence>